<organism evidence="1 2">
    <name type="scientific">Kineococcus xinjiangensis</name>
    <dbReference type="NCBI Taxonomy" id="512762"/>
    <lineage>
        <taxon>Bacteria</taxon>
        <taxon>Bacillati</taxon>
        <taxon>Actinomycetota</taxon>
        <taxon>Actinomycetes</taxon>
        <taxon>Kineosporiales</taxon>
        <taxon>Kineosporiaceae</taxon>
        <taxon>Kineococcus</taxon>
    </lineage>
</organism>
<keyword evidence="2" id="KW-1185">Reference proteome</keyword>
<proteinExistence type="predicted"/>
<name>A0A2S6ICL4_9ACTN</name>
<comment type="caution">
    <text evidence="1">The sequence shown here is derived from an EMBL/GenBank/DDBJ whole genome shotgun (WGS) entry which is preliminary data.</text>
</comment>
<reference evidence="1 2" key="1">
    <citation type="submission" date="2018-02" db="EMBL/GenBank/DDBJ databases">
        <title>Genomic Encyclopedia of Archaeal and Bacterial Type Strains, Phase II (KMG-II): from individual species to whole genera.</title>
        <authorList>
            <person name="Goeker M."/>
        </authorList>
    </citation>
    <scope>NUCLEOTIDE SEQUENCE [LARGE SCALE GENOMIC DNA]</scope>
    <source>
        <strain evidence="1 2">DSM 22857</strain>
    </source>
</reference>
<dbReference type="Proteomes" id="UP000239485">
    <property type="component" value="Unassembled WGS sequence"/>
</dbReference>
<evidence type="ECO:0000313" key="1">
    <source>
        <dbReference type="EMBL" id="PPK91962.1"/>
    </source>
</evidence>
<sequence length="77" mass="8357">MDLGLEEDEEDPVVTHLLAHPGVVEAYQEDTEVYYWVTHTPLTIAQAGAHALAALLTGHRAALRRAGLQPPDEPTST</sequence>
<accession>A0A2S6ICL4</accession>
<dbReference type="AlphaFoldDB" id="A0A2S6ICL4"/>
<dbReference type="EMBL" id="PTJD01000018">
    <property type="protein sequence ID" value="PPK91962.1"/>
    <property type="molecule type" value="Genomic_DNA"/>
</dbReference>
<protein>
    <submittedName>
        <fullName evidence="1">Uncharacterized protein</fullName>
    </submittedName>
</protein>
<evidence type="ECO:0000313" key="2">
    <source>
        <dbReference type="Proteomes" id="UP000239485"/>
    </source>
</evidence>
<gene>
    <name evidence="1" type="ORF">CLV92_1181</name>
</gene>